<organism evidence="2 3">
    <name type="scientific">Prymnesium parvum</name>
    <name type="common">Toxic golden alga</name>
    <dbReference type="NCBI Taxonomy" id="97485"/>
    <lineage>
        <taxon>Eukaryota</taxon>
        <taxon>Haptista</taxon>
        <taxon>Haptophyta</taxon>
        <taxon>Prymnesiophyceae</taxon>
        <taxon>Prymnesiales</taxon>
        <taxon>Prymnesiaceae</taxon>
        <taxon>Prymnesium</taxon>
    </lineage>
</organism>
<sequence>MAPAAKPICRRSPRLLTPDFSTVEDTQQSSSSPSFTQAQPPEGGNSMLHSKLSRAPAQGHRRQQAEEEQSADDDEFEEGEDDDDEEEARSEDDEEHIIERLVDVRKCGRSHQIRVRWEAR</sequence>
<feature type="region of interest" description="Disordered" evidence="1">
    <location>
        <begin position="1"/>
        <end position="96"/>
    </location>
</feature>
<dbReference type="AlphaFoldDB" id="A0AB34K1U2"/>
<accession>A0AB34K1U2</accession>
<dbReference type="Proteomes" id="UP001515480">
    <property type="component" value="Unassembled WGS sequence"/>
</dbReference>
<feature type="compositionally biased region" description="Low complexity" evidence="1">
    <location>
        <begin position="27"/>
        <end position="41"/>
    </location>
</feature>
<feature type="compositionally biased region" description="Acidic residues" evidence="1">
    <location>
        <begin position="66"/>
        <end position="96"/>
    </location>
</feature>
<gene>
    <name evidence="2" type="ORF">AB1Y20_009771</name>
</gene>
<evidence type="ECO:0000313" key="3">
    <source>
        <dbReference type="Proteomes" id="UP001515480"/>
    </source>
</evidence>
<name>A0AB34K1U2_PRYPA</name>
<proteinExistence type="predicted"/>
<evidence type="ECO:0000256" key="1">
    <source>
        <dbReference type="SAM" id="MobiDB-lite"/>
    </source>
</evidence>
<evidence type="ECO:0008006" key="4">
    <source>
        <dbReference type="Google" id="ProtNLM"/>
    </source>
</evidence>
<dbReference type="EMBL" id="JBGBPQ010000002">
    <property type="protein sequence ID" value="KAL1528423.1"/>
    <property type="molecule type" value="Genomic_DNA"/>
</dbReference>
<keyword evidence="3" id="KW-1185">Reference proteome</keyword>
<reference evidence="2 3" key="1">
    <citation type="journal article" date="2024" name="Science">
        <title>Giant polyketide synthase enzymes in the biosynthesis of giant marine polyether toxins.</title>
        <authorList>
            <person name="Fallon T.R."/>
            <person name="Shende V.V."/>
            <person name="Wierzbicki I.H."/>
            <person name="Pendleton A.L."/>
            <person name="Watervoot N.F."/>
            <person name="Auber R.P."/>
            <person name="Gonzalez D.J."/>
            <person name="Wisecaver J.H."/>
            <person name="Moore B.S."/>
        </authorList>
    </citation>
    <scope>NUCLEOTIDE SEQUENCE [LARGE SCALE GENOMIC DNA]</scope>
    <source>
        <strain evidence="2 3">12B1</strain>
    </source>
</reference>
<evidence type="ECO:0000313" key="2">
    <source>
        <dbReference type="EMBL" id="KAL1528423.1"/>
    </source>
</evidence>
<protein>
    <recommendedName>
        <fullName evidence="4">Chromo domain-containing protein</fullName>
    </recommendedName>
</protein>
<comment type="caution">
    <text evidence="2">The sequence shown here is derived from an EMBL/GenBank/DDBJ whole genome shotgun (WGS) entry which is preliminary data.</text>
</comment>